<reference evidence="1" key="2">
    <citation type="submission" date="2020-09" db="EMBL/GenBank/DDBJ databases">
        <authorList>
            <person name="Sun Q."/>
            <person name="Zhou Y."/>
        </authorList>
    </citation>
    <scope>NUCLEOTIDE SEQUENCE</scope>
    <source>
        <strain evidence="1">CGMCC 4.7272</strain>
    </source>
</reference>
<comment type="caution">
    <text evidence="1">The sequence shown here is derived from an EMBL/GenBank/DDBJ whole genome shotgun (WGS) entry which is preliminary data.</text>
</comment>
<evidence type="ECO:0000313" key="1">
    <source>
        <dbReference type="EMBL" id="GGJ41315.1"/>
    </source>
</evidence>
<sequence length="62" mass="6960">MGRTAYVMRAFARVVVCVVMAPRSRLSTPLTGGFRTSRRPRIPWKDGATHTYEEMTACLAQT</sequence>
<dbReference type="Proteomes" id="UP000625682">
    <property type="component" value="Unassembled WGS sequence"/>
</dbReference>
<protein>
    <submittedName>
        <fullName evidence="1">Uncharacterized protein</fullName>
    </submittedName>
</protein>
<proteinExistence type="predicted"/>
<evidence type="ECO:0000313" key="2">
    <source>
        <dbReference type="Proteomes" id="UP000625682"/>
    </source>
</evidence>
<keyword evidence="2" id="KW-1185">Reference proteome</keyword>
<reference evidence="1" key="1">
    <citation type="journal article" date="2014" name="Int. J. Syst. Evol. Microbiol.">
        <title>Complete genome sequence of Corynebacterium casei LMG S-19264T (=DSM 44701T), isolated from a smear-ripened cheese.</title>
        <authorList>
            <consortium name="US DOE Joint Genome Institute (JGI-PGF)"/>
            <person name="Walter F."/>
            <person name="Albersmeier A."/>
            <person name="Kalinowski J."/>
            <person name="Ruckert C."/>
        </authorList>
    </citation>
    <scope>NUCLEOTIDE SEQUENCE</scope>
    <source>
        <strain evidence="1">CGMCC 4.7272</strain>
    </source>
</reference>
<dbReference type="AlphaFoldDB" id="A0A917L3N1"/>
<dbReference type="EMBL" id="BMMU01000013">
    <property type="protein sequence ID" value="GGJ41315.1"/>
    <property type="molecule type" value="Genomic_DNA"/>
</dbReference>
<gene>
    <name evidence="1" type="ORF">GCM10012282_42760</name>
</gene>
<accession>A0A917L3N1</accession>
<organism evidence="1 2">
    <name type="scientific">Streptomyces lacrimifluminis</name>
    <dbReference type="NCBI Taxonomy" id="1500077"/>
    <lineage>
        <taxon>Bacteria</taxon>
        <taxon>Bacillati</taxon>
        <taxon>Actinomycetota</taxon>
        <taxon>Actinomycetes</taxon>
        <taxon>Kitasatosporales</taxon>
        <taxon>Streptomycetaceae</taxon>
        <taxon>Streptomyces</taxon>
    </lineage>
</organism>
<name>A0A917L3N1_9ACTN</name>